<dbReference type="AlphaFoldDB" id="A0A0F6SFB2"/>
<dbReference type="STRING" id="927083.DB32_003788"/>
<keyword evidence="7" id="KW-0723">Serine/threonine-protein kinase</keyword>
<keyword evidence="8" id="KW-1185">Reference proteome</keyword>
<evidence type="ECO:0000256" key="4">
    <source>
        <dbReference type="ARBA" id="ARBA00022840"/>
    </source>
</evidence>
<dbReference type="InterPro" id="IPR011009">
    <property type="entry name" value="Kinase-like_dom_sf"/>
</dbReference>
<dbReference type="Gene3D" id="1.10.510.10">
    <property type="entry name" value="Transferase(Phosphotransferase) domain 1"/>
    <property type="match status" value="1"/>
</dbReference>
<evidence type="ECO:0000313" key="7">
    <source>
        <dbReference type="EMBL" id="AKF06639.1"/>
    </source>
</evidence>
<dbReference type="Proteomes" id="UP000034883">
    <property type="component" value="Chromosome"/>
</dbReference>
<sequence length="478" mass="50507">MLQPSDTLGSYTVLAHLRTGGMASLYLARRRGAAGFRKLVAIKVVRAGLSESSAMIRMFVHEARIAAHLAHPNVVHVEELGESAGLFYLVMEYVHGCSLSQLLRTLSKRERRLSVRAAVAIAMRAAEGLAAVHDARDEAGRALDIVHRDVSPQNVLISVQGHVKLIDFGVAKTRLGDAESSAGIKGKIAYMAPEQARAEDVDARADQYALGVMLWEMLTGRRMLASAGDLEMLKAAADPKVESPRTYATAVSPALEAVVMRALARDREGRFASVREMRRALAAAVPEALAVESEAIAELVQSAVGDDLARVIAELPDEATRALAGEGARGPRSVDEVLATLTAPASASHVSVASESTSARRVGGRVALALVAVAIGAAAGTWFASEPERVVESAPPVVSAVEAPLPDAIAPPVVVEAITPADAGVAQIVVAPDAIEDTTPRARRTRRRRATTPAREREDDTPRAPSVVHGTPILTDLP</sequence>
<name>A0A0F6SFB2_9BACT</name>
<keyword evidence="1" id="KW-0808">Transferase</keyword>
<dbReference type="KEGG" id="samy:DB32_003788"/>
<accession>A0A0F6SFB2</accession>
<dbReference type="PROSITE" id="PS00109">
    <property type="entry name" value="PROTEIN_KINASE_TYR"/>
    <property type="match status" value="1"/>
</dbReference>
<dbReference type="Gene3D" id="3.30.200.20">
    <property type="entry name" value="Phosphorylase Kinase, domain 1"/>
    <property type="match status" value="1"/>
</dbReference>
<protein>
    <submittedName>
        <fullName evidence="7">Serine/threonine protein kinase</fullName>
    </submittedName>
</protein>
<evidence type="ECO:0000256" key="5">
    <source>
        <dbReference type="SAM" id="MobiDB-lite"/>
    </source>
</evidence>
<feature type="domain" description="Protein kinase" evidence="6">
    <location>
        <begin position="11"/>
        <end position="282"/>
    </location>
</feature>
<dbReference type="CDD" id="cd14014">
    <property type="entry name" value="STKc_PknB_like"/>
    <property type="match status" value="1"/>
</dbReference>
<feature type="compositionally biased region" description="Basic residues" evidence="5">
    <location>
        <begin position="441"/>
        <end position="450"/>
    </location>
</feature>
<evidence type="ECO:0000259" key="6">
    <source>
        <dbReference type="PROSITE" id="PS50011"/>
    </source>
</evidence>
<dbReference type="GO" id="GO:0004674">
    <property type="term" value="F:protein serine/threonine kinase activity"/>
    <property type="evidence" value="ECO:0007669"/>
    <property type="project" value="UniProtKB-KW"/>
</dbReference>
<evidence type="ECO:0000256" key="3">
    <source>
        <dbReference type="ARBA" id="ARBA00022777"/>
    </source>
</evidence>
<organism evidence="7 8">
    <name type="scientific">Sandaracinus amylolyticus</name>
    <dbReference type="NCBI Taxonomy" id="927083"/>
    <lineage>
        <taxon>Bacteria</taxon>
        <taxon>Pseudomonadati</taxon>
        <taxon>Myxococcota</taxon>
        <taxon>Polyangia</taxon>
        <taxon>Polyangiales</taxon>
        <taxon>Sandaracinaceae</taxon>
        <taxon>Sandaracinus</taxon>
    </lineage>
</organism>
<dbReference type="Pfam" id="PF00069">
    <property type="entry name" value="Pkinase"/>
    <property type="match status" value="1"/>
</dbReference>
<dbReference type="PANTHER" id="PTHR43289">
    <property type="entry name" value="MITOGEN-ACTIVATED PROTEIN KINASE KINASE KINASE 20-RELATED"/>
    <property type="match status" value="1"/>
</dbReference>
<reference evidence="7 8" key="1">
    <citation type="submission" date="2015-03" db="EMBL/GenBank/DDBJ databases">
        <title>Genome assembly of Sandaracinus amylolyticus DSM 53668.</title>
        <authorList>
            <person name="Sharma G."/>
            <person name="Subramanian S."/>
        </authorList>
    </citation>
    <scope>NUCLEOTIDE SEQUENCE [LARGE SCALE GENOMIC DNA]</scope>
    <source>
        <strain evidence="7 8">DSM 53668</strain>
    </source>
</reference>
<evidence type="ECO:0000256" key="1">
    <source>
        <dbReference type="ARBA" id="ARBA00022679"/>
    </source>
</evidence>
<proteinExistence type="predicted"/>
<keyword evidence="4" id="KW-0067">ATP-binding</keyword>
<dbReference type="SUPFAM" id="SSF56112">
    <property type="entry name" value="Protein kinase-like (PK-like)"/>
    <property type="match status" value="1"/>
</dbReference>
<evidence type="ECO:0000313" key="8">
    <source>
        <dbReference type="Proteomes" id="UP000034883"/>
    </source>
</evidence>
<dbReference type="RefSeq" id="WP_053233793.1">
    <property type="nucleotide sequence ID" value="NZ_CP011125.1"/>
</dbReference>
<keyword evidence="3 7" id="KW-0418">Kinase</keyword>
<dbReference type="OrthoDB" id="9801841at2"/>
<dbReference type="InterPro" id="IPR008266">
    <property type="entry name" value="Tyr_kinase_AS"/>
</dbReference>
<dbReference type="PANTHER" id="PTHR43289:SF6">
    <property type="entry name" value="SERINE_THREONINE-PROTEIN KINASE NEKL-3"/>
    <property type="match status" value="1"/>
</dbReference>
<keyword evidence="2" id="KW-0547">Nucleotide-binding</keyword>
<evidence type="ECO:0000256" key="2">
    <source>
        <dbReference type="ARBA" id="ARBA00022741"/>
    </source>
</evidence>
<gene>
    <name evidence="7" type="ORF">DB32_003788</name>
</gene>
<feature type="region of interest" description="Disordered" evidence="5">
    <location>
        <begin position="436"/>
        <end position="478"/>
    </location>
</feature>
<dbReference type="EMBL" id="CP011125">
    <property type="protein sequence ID" value="AKF06639.1"/>
    <property type="molecule type" value="Genomic_DNA"/>
</dbReference>
<dbReference type="PROSITE" id="PS50011">
    <property type="entry name" value="PROTEIN_KINASE_DOM"/>
    <property type="match status" value="1"/>
</dbReference>
<dbReference type="InterPro" id="IPR000719">
    <property type="entry name" value="Prot_kinase_dom"/>
</dbReference>
<dbReference type="GO" id="GO:0005524">
    <property type="term" value="F:ATP binding"/>
    <property type="evidence" value="ECO:0007669"/>
    <property type="project" value="UniProtKB-KW"/>
</dbReference>